<name>D5A7T3_PICSI</name>
<dbReference type="AlphaFoldDB" id="D5A7T3"/>
<reference evidence="1" key="1">
    <citation type="submission" date="2010-04" db="EMBL/GenBank/DDBJ databases">
        <authorList>
            <person name="Reid K.E."/>
            <person name="Liao N."/>
            <person name="Chan S."/>
            <person name="Docking R."/>
            <person name="Taylor G."/>
            <person name="Moore R."/>
            <person name="Mayo M."/>
            <person name="Munro S."/>
            <person name="King J."/>
            <person name="Yanchuk A."/>
            <person name="Holt R."/>
            <person name="Jones S."/>
            <person name="Marra M."/>
            <person name="Ritland C.E."/>
            <person name="Ritland K."/>
            <person name="Bohlmann J."/>
        </authorList>
    </citation>
    <scope>NUCLEOTIDE SEQUENCE</scope>
    <source>
        <tissue evidence="1">Buds collected with no treatment. Collection October 2007</tissue>
    </source>
</reference>
<sequence>MASSEQLKRDPYEKSYSSLCTKESLSKKNCSPRPKLFYSCGRSLITITHYCCGKAKELPIPFGQLAVAIEKTTGSWMLPVIVSVEGQGLHLLTFADNQLCLIGGVAEYILPYISVLFEKAQKLEDFSMQIPDIVITTVDKLSVRGVVGSIADLWVKYEADLKNQTDKVLGMTQKIPLLSPIASVLNALVSPFASMVSNWMLKHSEAEVKEVFSDDNDTKAVIEDTHDGSEHGSVDDHIFLGKKEPFVETSDAIISKDEQHFDKMSQEDEKTFHEADERKGVLAPIKVSDTSADPIIELFDTSWHMK</sequence>
<protein>
    <submittedName>
        <fullName evidence="1">Uncharacterized protein</fullName>
    </submittedName>
</protein>
<proteinExistence type="evidence at transcript level"/>
<dbReference type="OMA" id="MLKHSEA"/>
<evidence type="ECO:0000313" key="1">
    <source>
        <dbReference type="EMBL" id="ADE75602.1"/>
    </source>
</evidence>
<organism evidence="1">
    <name type="scientific">Picea sitchensis</name>
    <name type="common">Sitka spruce</name>
    <name type="synonym">Pinus sitchensis</name>
    <dbReference type="NCBI Taxonomy" id="3332"/>
    <lineage>
        <taxon>Eukaryota</taxon>
        <taxon>Viridiplantae</taxon>
        <taxon>Streptophyta</taxon>
        <taxon>Embryophyta</taxon>
        <taxon>Tracheophyta</taxon>
        <taxon>Spermatophyta</taxon>
        <taxon>Pinopsida</taxon>
        <taxon>Pinidae</taxon>
        <taxon>Conifers I</taxon>
        <taxon>Pinales</taxon>
        <taxon>Pinaceae</taxon>
        <taxon>Picea</taxon>
    </lineage>
</organism>
<dbReference type="EMBL" id="BT122211">
    <property type="protein sequence ID" value="ADE75602.1"/>
    <property type="molecule type" value="mRNA"/>
</dbReference>
<dbReference type="PANTHER" id="PTHR37710:SF1">
    <property type="entry name" value="TRANSMEMBRANE PROTEIN"/>
    <property type="match status" value="1"/>
</dbReference>
<dbReference type="PANTHER" id="PTHR37710">
    <property type="entry name" value="TRANSMEMBRANE PROTEIN"/>
    <property type="match status" value="1"/>
</dbReference>
<accession>D5A7T3</accession>